<evidence type="ECO:0000313" key="2">
    <source>
        <dbReference type="WBParaSite" id="jg4102"/>
    </source>
</evidence>
<sequence>MTMPDLYTEAQYEVLVYQPIDQCLSIESIEKTEHDLMSGSATMSCNLLTCMHITSLHILQQTILGIDHPTIGRLLGEMKKAQKLSDTYKQFIQL</sequence>
<dbReference type="AlphaFoldDB" id="A0A915EAJ5"/>
<name>A0A915EAJ5_9BILA</name>
<dbReference type="WBParaSite" id="jg4102">
    <property type="protein sequence ID" value="jg4102"/>
    <property type="gene ID" value="jg4102"/>
</dbReference>
<evidence type="ECO:0000313" key="1">
    <source>
        <dbReference type="Proteomes" id="UP000887574"/>
    </source>
</evidence>
<accession>A0A915EAJ5</accession>
<keyword evidence="1" id="KW-1185">Reference proteome</keyword>
<protein>
    <submittedName>
        <fullName evidence="2">Uncharacterized protein</fullName>
    </submittedName>
</protein>
<organism evidence="1 2">
    <name type="scientific">Ditylenchus dipsaci</name>
    <dbReference type="NCBI Taxonomy" id="166011"/>
    <lineage>
        <taxon>Eukaryota</taxon>
        <taxon>Metazoa</taxon>
        <taxon>Ecdysozoa</taxon>
        <taxon>Nematoda</taxon>
        <taxon>Chromadorea</taxon>
        <taxon>Rhabditida</taxon>
        <taxon>Tylenchina</taxon>
        <taxon>Tylenchomorpha</taxon>
        <taxon>Sphaerularioidea</taxon>
        <taxon>Anguinidae</taxon>
        <taxon>Anguininae</taxon>
        <taxon>Ditylenchus</taxon>
    </lineage>
</organism>
<reference evidence="2" key="1">
    <citation type="submission" date="2022-11" db="UniProtKB">
        <authorList>
            <consortium name="WormBaseParasite"/>
        </authorList>
    </citation>
    <scope>IDENTIFICATION</scope>
</reference>
<dbReference type="Proteomes" id="UP000887574">
    <property type="component" value="Unplaced"/>
</dbReference>
<proteinExistence type="predicted"/>